<sequence length="742" mass="82734">MFEPEFAMALTYYLAALAGETITGTQKRADSCMQKYEWKLSKAKRLNAQEGAADDEDNTQYYDMRFIQDGAYIVYPDDWSETSKRGQVVEITTPYAKEDLFELKFVQSADVLTITHMNYQARELARYSHYDWRLNPIAIQPCIAAPTNVKATWTGSTSSNARDYTYLVTAVDKDTLEESKRSATVTAKGHREAYWTTSEYFTITWNAVPNAAEYNIYRSVNGIFGYVGTAEGTSFTDDNIEPDLKEAAPIYQNPFSNNNNPSCATYFQQRKVYANSLYNPQTFWASQLATSNNFNISRPLIASDAITQTLADREVNEIRHLIGLNHLIALTSNTEYRINGSDGVFQANPSPVATVQSNYGASHVQPIISGNMIIFVQSGGSVLRDLGYDYLTDSYNGSELSLFASHLFEGKTVRYMAYAKEPYRIIYLVFSDGSCASLTYNKNQKICGWAREVTDGFFESVATIREGLEDVAYFVIRRYINPTYQGSFELFNSEKNSSGAMVYEYRCGNNNYYSTTPFELGVEVYSDISLKNKIGVINVINEDEKNVTIGGTLKRFIERTKSRIIKKTQQGFFVDCGRSASFSEGHKVISGLTNLAGKDVVALADGGVIENLHVGSDGRVTLPFEVKELTIGLPFEFILETLNIEGENTQGLKKMINNVCVNIANSREEFFIGGSEGLYVPTDRSLESVNDSNALFSSIVSATPFNSPTPDATVIVMQNKPLPLTILSLSATFSIEDISDTQ</sequence>
<comment type="caution">
    <text evidence="1">The sequence shown here is derived from an EMBL/GenBank/DDBJ whole genome shotgun (WGS) entry which is preliminary data.</text>
</comment>
<reference evidence="1" key="1">
    <citation type="submission" date="2023-07" db="EMBL/GenBank/DDBJ databases">
        <authorList>
            <consortium name="CYATHOMIX"/>
        </authorList>
    </citation>
    <scope>NUCLEOTIDE SEQUENCE</scope>
    <source>
        <strain evidence="1">N/A</strain>
    </source>
</reference>
<proteinExistence type="predicted"/>
<dbReference type="InterPro" id="IPR013783">
    <property type="entry name" value="Ig-like_fold"/>
</dbReference>
<dbReference type="Proteomes" id="UP001176961">
    <property type="component" value="Unassembled WGS sequence"/>
</dbReference>
<dbReference type="Gene3D" id="2.60.40.10">
    <property type="entry name" value="Immunoglobulins"/>
    <property type="match status" value="1"/>
</dbReference>
<keyword evidence="2" id="KW-1185">Reference proteome</keyword>
<protein>
    <submittedName>
        <fullName evidence="1">Uncharacterized protein</fullName>
    </submittedName>
</protein>
<organism evidence="1 2">
    <name type="scientific">Cylicocyclus nassatus</name>
    <name type="common">Nematode worm</name>
    <dbReference type="NCBI Taxonomy" id="53992"/>
    <lineage>
        <taxon>Eukaryota</taxon>
        <taxon>Metazoa</taxon>
        <taxon>Ecdysozoa</taxon>
        <taxon>Nematoda</taxon>
        <taxon>Chromadorea</taxon>
        <taxon>Rhabditida</taxon>
        <taxon>Rhabditina</taxon>
        <taxon>Rhabditomorpha</taxon>
        <taxon>Strongyloidea</taxon>
        <taxon>Strongylidae</taxon>
        <taxon>Cylicocyclus</taxon>
    </lineage>
</organism>
<accession>A0AA36MIT5</accession>
<dbReference type="EMBL" id="CATQJL010000330">
    <property type="protein sequence ID" value="CAJ0610597.1"/>
    <property type="molecule type" value="Genomic_DNA"/>
</dbReference>
<evidence type="ECO:0000313" key="1">
    <source>
        <dbReference type="EMBL" id="CAJ0610597.1"/>
    </source>
</evidence>
<evidence type="ECO:0000313" key="2">
    <source>
        <dbReference type="Proteomes" id="UP001176961"/>
    </source>
</evidence>
<name>A0AA36MIT5_CYLNA</name>
<gene>
    <name evidence="1" type="ORF">CYNAS_LOCUS22580</name>
</gene>
<dbReference type="AlphaFoldDB" id="A0AA36MIT5"/>